<reference evidence="3 4" key="1">
    <citation type="journal article" date="2019" name="Int. J. Syst. Evol. Microbiol.">
        <title>The Global Catalogue of Microorganisms (GCM) 10K type strain sequencing project: providing services to taxonomists for standard genome sequencing and annotation.</title>
        <authorList>
            <consortium name="The Broad Institute Genomics Platform"/>
            <consortium name="The Broad Institute Genome Sequencing Center for Infectious Disease"/>
            <person name="Wu L."/>
            <person name="Ma J."/>
        </authorList>
    </citation>
    <scope>NUCLEOTIDE SEQUENCE [LARGE SCALE GENOMIC DNA]</scope>
    <source>
        <strain evidence="3 4">CGMCC 1.12859</strain>
    </source>
</reference>
<dbReference type="InterPro" id="IPR006016">
    <property type="entry name" value="UspA"/>
</dbReference>
<dbReference type="PANTHER" id="PTHR46268:SF6">
    <property type="entry name" value="UNIVERSAL STRESS PROTEIN UP12"/>
    <property type="match status" value="1"/>
</dbReference>
<dbReference type="AlphaFoldDB" id="A0ABD6BU05"/>
<evidence type="ECO:0000313" key="3">
    <source>
        <dbReference type="EMBL" id="MFD1568029.1"/>
    </source>
</evidence>
<dbReference type="PRINTS" id="PR01438">
    <property type="entry name" value="UNVRSLSTRESS"/>
</dbReference>
<evidence type="ECO:0000256" key="1">
    <source>
        <dbReference type="ARBA" id="ARBA00008791"/>
    </source>
</evidence>
<dbReference type="Proteomes" id="UP001597139">
    <property type="component" value="Unassembled WGS sequence"/>
</dbReference>
<dbReference type="PANTHER" id="PTHR46268">
    <property type="entry name" value="STRESS RESPONSE PROTEIN NHAX"/>
    <property type="match status" value="1"/>
</dbReference>
<accession>A0ABD6BU05</accession>
<organism evidence="3 4">
    <name type="scientific">Halolamina litorea</name>
    <dbReference type="NCBI Taxonomy" id="1515593"/>
    <lineage>
        <taxon>Archaea</taxon>
        <taxon>Methanobacteriati</taxon>
        <taxon>Methanobacteriota</taxon>
        <taxon>Stenosarchaea group</taxon>
        <taxon>Halobacteria</taxon>
        <taxon>Halobacteriales</taxon>
        <taxon>Haloferacaceae</taxon>
    </lineage>
</organism>
<name>A0ABD6BU05_9EURY</name>
<evidence type="ECO:0000259" key="2">
    <source>
        <dbReference type="Pfam" id="PF00582"/>
    </source>
</evidence>
<comment type="similarity">
    <text evidence="1">Belongs to the universal stress protein A family.</text>
</comment>
<dbReference type="EMBL" id="JBHUCZ010000009">
    <property type="protein sequence ID" value="MFD1568029.1"/>
    <property type="molecule type" value="Genomic_DNA"/>
</dbReference>
<feature type="domain" description="UspA" evidence="2">
    <location>
        <begin position="3"/>
        <end position="142"/>
    </location>
</feature>
<sequence>MYRVLLPVDHDDDRLDDQLDALFDLPGREEISVTVIHVHEEVDVPADEAGEYVIDSLNRDIAELQGIPETVDRAVSELEDAGIFEDLQTAVGDPVDEVIAAGEELDANAYLLGAKDRTPVGKAIFGSVTQGIIVQSDRPVIVA</sequence>
<proteinExistence type="inferred from homology"/>
<evidence type="ECO:0000313" key="4">
    <source>
        <dbReference type="Proteomes" id="UP001597139"/>
    </source>
</evidence>
<protein>
    <submittedName>
        <fullName evidence="3">Universal stress protein</fullName>
    </submittedName>
</protein>
<keyword evidence="4" id="KW-1185">Reference proteome</keyword>
<dbReference type="RefSeq" id="WP_267646797.1">
    <property type="nucleotide sequence ID" value="NZ_JANHGR010000001.1"/>
</dbReference>
<dbReference type="Gene3D" id="3.40.50.620">
    <property type="entry name" value="HUPs"/>
    <property type="match status" value="1"/>
</dbReference>
<dbReference type="SUPFAM" id="SSF52402">
    <property type="entry name" value="Adenine nucleotide alpha hydrolases-like"/>
    <property type="match status" value="1"/>
</dbReference>
<dbReference type="Pfam" id="PF00582">
    <property type="entry name" value="Usp"/>
    <property type="match status" value="1"/>
</dbReference>
<dbReference type="InterPro" id="IPR006015">
    <property type="entry name" value="Universal_stress_UspA"/>
</dbReference>
<dbReference type="CDD" id="cd00293">
    <property type="entry name" value="USP-like"/>
    <property type="match status" value="1"/>
</dbReference>
<comment type="caution">
    <text evidence="3">The sequence shown here is derived from an EMBL/GenBank/DDBJ whole genome shotgun (WGS) entry which is preliminary data.</text>
</comment>
<dbReference type="InterPro" id="IPR014729">
    <property type="entry name" value="Rossmann-like_a/b/a_fold"/>
</dbReference>
<gene>
    <name evidence="3" type="ORF">ACFSAU_11035</name>
</gene>